<dbReference type="GO" id="GO:0005737">
    <property type="term" value="C:cytoplasm"/>
    <property type="evidence" value="ECO:0007669"/>
    <property type="project" value="UniProtKB-ARBA"/>
</dbReference>
<keyword evidence="6" id="KW-0414">Isoprene biosynthesis</keyword>
<organism evidence="8">
    <name type="scientific">Vecturithrix granuli</name>
    <dbReference type="NCBI Taxonomy" id="1499967"/>
    <lineage>
        <taxon>Bacteria</taxon>
        <taxon>Candidatus Moduliflexota</taxon>
        <taxon>Candidatus Vecturitrichia</taxon>
        <taxon>Candidatus Vecturitrichales</taxon>
        <taxon>Candidatus Vecturitrichaceae</taxon>
        <taxon>Candidatus Vecturithrix</taxon>
    </lineage>
</organism>
<evidence type="ECO:0000256" key="3">
    <source>
        <dbReference type="ARBA" id="ARBA00022679"/>
    </source>
</evidence>
<dbReference type="HOGENOM" id="CLU_014015_0_0_0"/>
<dbReference type="AlphaFoldDB" id="A0A081C784"/>
<proteinExistence type="inferred from homology"/>
<dbReference type="PANTHER" id="PTHR43281:SF1">
    <property type="entry name" value="FARNESYL DIPHOSPHATE SYNTHASE"/>
    <property type="match status" value="1"/>
</dbReference>
<accession>A0A081C784</accession>
<dbReference type="GO" id="GO:0004659">
    <property type="term" value="F:prenyltransferase activity"/>
    <property type="evidence" value="ECO:0007669"/>
    <property type="project" value="InterPro"/>
</dbReference>
<dbReference type="Pfam" id="PF00348">
    <property type="entry name" value="polyprenyl_synt"/>
    <property type="match status" value="1"/>
</dbReference>
<dbReference type="PROSITE" id="PS00723">
    <property type="entry name" value="POLYPRENYL_SYNTHASE_1"/>
    <property type="match status" value="1"/>
</dbReference>
<dbReference type="STRING" id="1499967.U27_00336"/>
<dbReference type="CDD" id="cd00685">
    <property type="entry name" value="Trans_IPPS_HT"/>
    <property type="match status" value="1"/>
</dbReference>
<comment type="similarity">
    <text evidence="2 7">Belongs to the FPP/GGPP synthase family.</text>
</comment>
<keyword evidence="3 7" id="KW-0808">Transferase</keyword>
<gene>
    <name evidence="8" type="ORF">U27_00336</name>
</gene>
<reference evidence="8" key="1">
    <citation type="journal article" date="2015" name="PeerJ">
        <title>First genomic representation of candidate bacterial phylum KSB3 points to enhanced environmental sensing as a trigger of wastewater bulking.</title>
        <authorList>
            <person name="Sekiguchi Y."/>
            <person name="Ohashi A."/>
            <person name="Parks D.H."/>
            <person name="Yamauchi T."/>
            <person name="Tyson G.W."/>
            <person name="Hugenholtz P."/>
        </authorList>
    </citation>
    <scope>NUCLEOTIDE SEQUENCE [LARGE SCALE GENOMIC DNA]</scope>
</reference>
<dbReference type="InterPro" id="IPR008949">
    <property type="entry name" value="Isoprenoid_synthase_dom_sf"/>
</dbReference>
<dbReference type="Proteomes" id="UP000030661">
    <property type="component" value="Unassembled WGS sequence"/>
</dbReference>
<dbReference type="SUPFAM" id="SSF48576">
    <property type="entry name" value="Terpenoid synthases"/>
    <property type="match status" value="1"/>
</dbReference>
<evidence type="ECO:0000256" key="7">
    <source>
        <dbReference type="RuleBase" id="RU004466"/>
    </source>
</evidence>
<evidence type="ECO:0000256" key="1">
    <source>
        <dbReference type="ARBA" id="ARBA00001946"/>
    </source>
</evidence>
<evidence type="ECO:0000256" key="4">
    <source>
        <dbReference type="ARBA" id="ARBA00022723"/>
    </source>
</evidence>
<dbReference type="PANTHER" id="PTHR43281">
    <property type="entry name" value="FARNESYL DIPHOSPHATE SYNTHASE"/>
    <property type="match status" value="1"/>
</dbReference>
<keyword evidence="5" id="KW-0460">Magnesium</keyword>
<evidence type="ECO:0000256" key="6">
    <source>
        <dbReference type="ARBA" id="ARBA00023229"/>
    </source>
</evidence>
<dbReference type="InterPro" id="IPR033749">
    <property type="entry name" value="Polyprenyl_synt_CS"/>
</dbReference>
<evidence type="ECO:0000256" key="2">
    <source>
        <dbReference type="ARBA" id="ARBA00006706"/>
    </source>
</evidence>
<dbReference type="NCBIfam" id="NF045485">
    <property type="entry name" value="FPPsyn"/>
    <property type="match status" value="1"/>
</dbReference>
<evidence type="ECO:0000256" key="5">
    <source>
        <dbReference type="ARBA" id="ARBA00022842"/>
    </source>
</evidence>
<comment type="cofactor">
    <cofactor evidence="1">
        <name>Mg(2+)</name>
        <dbReference type="ChEBI" id="CHEBI:18420"/>
    </cofactor>
</comment>
<dbReference type="SFLD" id="SFLDG01017">
    <property type="entry name" value="Polyprenyl_Transferase_Like"/>
    <property type="match status" value="1"/>
</dbReference>
<dbReference type="SFLD" id="SFLDS00005">
    <property type="entry name" value="Isoprenoid_Synthase_Type_I"/>
    <property type="match status" value="1"/>
</dbReference>
<keyword evidence="4" id="KW-0479">Metal-binding</keyword>
<dbReference type="GO" id="GO:0016114">
    <property type="term" value="P:terpenoid biosynthetic process"/>
    <property type="evidence" value="ECO:0007669"/>
    <property type="project" value="UniProtKB-ARBA"/>
</dbReference>
<evidence type="ECO:0000313" key="8">
    <source>
        <dbReference type="EMBL" id="GAK60439.1"/>
    </source>
</evidence>
<name>A0A081C784_VECG1</name>
<dbReference type="eggNOG" id="COG0142">
    <property type="taxonomic scope" value="Bacteria"/>
</dbReference>
<keyword evidence="9" id="KW-1185">Reference proteome</keyword>
<protein>
    <submittedName>
        <fullName evidence="8">Polyprenyl synthetase</fullName>
    </submittedName>
</protein>
<evidence type="ECO:0000313" key="9">
    <source>
        <dbReference type="Proteomes" id="UP000030661"/>
    </source>
</evidence>
<dbReference type="EMBL" id="DF820473">
    <property type="protein sequence ID" value="GAK60439.1"/>
    <property type="molecule type" value="Genomic_DNA"/>
</dbReference>
<dbReference type="InterPro" id="IPR053378">
    <property type="entry name" value="Prenyl_diphosphate_synthase"/>
</dbReference>
<dbReference type="Gene3D" id="1.10.600.10">
    <property type="entry name" value="Farnesyl Diphosphate Synthase"/>
    <property type="match status" value="1"/>
</dbReference>
<dbReference type="GO" id="GO:0046872">
    <property type="term" value="F:metal ion binding"/>
    <property type="evidence" value="ECO:0007669"/>
    <property type="project" value="UniProtKB-KW"/>
</dbReference>
<sequence length="300" mass="33241">MNTVKDLKTYLREKQQIVEQALEHYLPPEASYPAIIHEAMRYSVFAGGKRLRPILLLMAAEMCAKPITDVLFAAAAIEMIHTYSLIHDDLPAMDNDDLRRGKPTSHKKYGEDVAILAGDALLTLAFQVMADPTQRSGCSAQAILSAIHELAFAAGTYGMVGGQVMDMQAEKRQIQPEELEYIHSHKTGKVLTAAVRIGAILADATSAQLEAVSTYGEKTGLAFQIIDDLLDIESSTETLGKPVHSDESRQKATYPALYGRERSRMIAQQLIDEAKRALHSFGDRAYYLILLANYIYTRTH</sequence>
<dbReference type="InterPro" id="IPR000092">
    <property type="entry name" value="Polyprenyl_synt"/>
</dbReference>
<dbReference type="FunFam" id="1.10.600.10:FF:000001">
    <property type="entry name" value="Geranylgeranyl diphosphate synthase"/>
    <property type="match status" value="1"/>
</dbReference>